<evidence type="ECO:0000313" key="1">
    <source>
        <dbReference type="EMBL" id="SJM91252.1"/>
    </source>
</evidence>
<reference evidence="2" key="1">
    <citation type="submission" date="2017-02" db="EMBL/GenBank/DDBJ databases">
        <authorList>
            <person name="Daims H."/>
        </authorList>
    </citation>
    <scope>NUCLEOTIDE SEQUENCE [LARGE SCALE GENOMIC DNA]</scope>
</reference>
<dbReference type="Proteomes" id="UP000195667">
    <property type="component" value="Unassembled WGS sequence"/>
</dbReference>
<keyword evidence="2" id="KW-1185">Reference proteome</keyword>
<dbReference type="AlphaFoldDB" id="A0A1R4H4S6"/>
<sequence length="720" mass="80768">MFALLVVTFGCQKSKSLSPKTAILKPTVSNETLNEIAQTMHPQSKVHVATAQLNRSLYPVKDKEDRGTLGLGRDNCFYIELDNGEKVLPVLTTTYSSPESLSFWYKKAVGKKIVGIAIDSAIDLTPVEDNGWLTLPPGYQCDKLRVQPYWNLELYAKSAESFSGEERISIIDPQVTSLPKSNAKIAYIGGYSYPAVFDFVDDPFAEGELFIKKDCLYIRFTDGHVALPVFTTQRTYWQDNKKALRASGKDWFVGQRYFFQMYSDHGSGGNDLTSHLVTADREMIIPPHYSGCNLTLVHTVKALYQPDDYAQEKAAYIAKVKAIEKAARDEKVAGRNPAMPVPVVSKDVLNELKQLTQPQSKVHVASLIIGGGGVLVHPVGGKDACVHLQECEIGRLRLGSDNCYYLVLDSGDKVLPILLWGYDTPQKLAEKYNSWLGKKMKGYYGNHDLDLMSTDYNPSNIGWVTPPPHQQCDISKVHQYLSFNLYNDGSPVDETVNEPTRVIDEMPPGHFEHDKKWPYIAVYNTGLMQSDGGGDGFLVDRHFEEGQLFTEKDCLYIRFKNGKVALPLFSTQRTFWNDAKNTLRASGKDWQLGKSYFFGISADESAYDYNHDHDSIIVEPHLSCNSKRTHDVYNIYQVYEYKQKVAAFEVLRKAREAAYSAELDASIKSGSDDVVREAVHAAFDEKIKALEAEYAAKVRVIEAASELERKVEGQVGNHSN</sequence>
<organism evidence="1 2">
    <name type="scientific">Crenothrix polyspora</name>
    <dbReference type="NCBI Taxonomy" id="360316"/>
    <lineage>
        <taxon>Bacteria</taxon>
        <taxon>Pseudomonadati</taxon>
        <taxon>Pseudomonadota</taxon>
        <taxon>Gammaproteobacteria</taxon>
        <taxon>Methylococcales</taxon>
        <taxon>Crenotrichaceae</taxon>
        <taxon>Crenothrix</taxon>
    </lineage>
</organism>
<dbReference type="EMBL" id="FUKI01000090">
    <property type="protein sequence ID" value="SJM91252.1"/>
    <property type="molecule type" value="Genomic_DNA"/>
</dbReference>
<gene>
    <name evidence="1" type="ORF">CRENPOLYSF1_180063</name>
</gene>
<proteinExistence type="predicted"/>
<name>A0A1R4H4S6_9GAMM</name>
<protein>
    <submittedName>
        <fullName evidence="1">Uncharacterized protein</fullName>
    </submittedName>
</protein>
<evidence type="ECO:0000313" key="2">
    <source>
        <dbReference type="Proteomes" id="UP000195667"/>
    </source>
</evidence>
<accession>A0A1R4H4S6</accession>